<organism evidence="1 2">
    <name type="scientific">Tritrichomonas musculus</name>
    <dbReference type="NCBI Taxonomy" id="1915356"/>
    <lineage>
        <taxon>Eukaryota</taxon>
        <taxon>Metamonada</taxon>
        <taxon>Parabasalia</taxon>
        <taxon>Tritrichomonadida</taxon>
        <taxon>Tritrichomonadidae</taxon>
        <taxon>Tritrichomonas</taxon>
    </lineage>
</organism>
<gene>
    <name evidence="1" type="ORF">M9Y10_017567</name>
</gene>
<sequence length="206" mass="24335">MLRINDPSLRIIIEEKLLTSSLFSIDDFKSKFNSKCLDILNYDDYIQFVKEENSKKKRKILKRNSNILDFYYLLQVQGYGSSKSHIGKKLISNVLQSAVNRILDTSNFIAIRHIERFSVDCKNLLFIFLSYSYPDILRDIIQNIEQYGFSSRMKDMNSFKSRFKSYIQLIQNIKNDDPEISSDNEVLSFDQYIDNENPFDFLDAPW</sequence>
<accession>A0ABR2HVH9</accession>
<evidence type="ECO:0000313" key="2">
    <source>
        <dbReference type="Proteomes" id="UP001470230"/>
    </source>
</evidence>
<reference evidence="1 2" key="1">
    <citation type="submission" date="2024-04" db="EMBL/GenBank/DDBJ databases">
        <title>Tritrichomonas musculus Genome.</title>
        <authorList>
            <person name="Alves-Ferreira E."/>
            <person name="Grigg M."/>
            <person name="Lorenzi H."/>
            <person name="Galac M."/>
        </authorList>
    </citation>
    <scope>NUCLEOTIDE SEQUENCE [LARGE SCALE GENOMIC DNA]</scope>
    <source>
        <strain evidence="1 2">EAF2021</strain>
    </source>
</reference>
<dbReference type="Proteomes" id="UP001470230">
    <property type="component" value="Unassembled WGS sequence"/>
</dbReference>
<evidence type="ECO:0000313" key="1">
    <source>
        <dbReference type="EMBL" id="KAK8852579.1"/>
    </source>
</evidence>
<protein>
    <submittedName>
        <fullName evidence="1">Uncharacterized protein</fullName>
    </submittedName>
</protein>
<name>A0ABR2HVH9_9EUKA</name>
<proteinExistence type="predicted"/>
<keyword evidence="2" id="KW-1185">Reference proteome</keyword>
<dbReference type="EMBL" id="JAPFFF010000023">
    <property type="protein sequence ID" value="KAK8852579.1"/>
    <property type="molecule type" value="Genomic_DNA"/>
</dbReference>
<comment type="caution">
    <text evidence="1">The sequence shown here is derived from an EMBL/GenBank/DDBJ whole genome shotgun (WGS) entry which is preliminary data.</text>
</comment>